<dbReference type="NCBIfam" id="TIGR02123">
    <property type="entry name" value="TRAP_fused"/>
    <property type="match status" value="1"/>
</dbReference>
<comment type="subcellular location">
    <subcellularLocation>
        <location evidence="1">Cell inner membrane</location>
        <topology evidence="1">Multi-pass membrane protein</topology>
    </subcellularLocation>
</comment>
<organism evidence="4 5">
    <name type="scientific">Stella humosa</name>
    <dbReference type="NCBI Taxonomy" id="94"/>
    <lineage>
        <taxon>Bacteria</taxon>
        <taxon>Pseudomonadati</taxon>
        <taxon>Pseudomonadota</taxon>
        <taxon>Alphaproteobacteria</taxon>
        <taxon>Rhodospirillales</taxon>
        <taxon>Stellaceae</taxon>
        <taxon>Stella</taxon>
    </lineage>
</organism>
<keyword evidence="1" id="KW-0997">Cell inner membrane</keyword>
<dbReference type="RefSeq" id="WP_123688153.1">
    <property type="nucleotide sequence ID" value="NZ_AP019700.1"/>
</dbReference>
<evidence type="ECO:0000313" key="5">
    <source>
        <dbReference type="Proteomes" id="UP000278222"/>
    </source>
</evidence>
<keyword evidence="1" id="KW-1003">Cell membrane</keyword>
<keyword evidence="5" id="KW-1185">Reference proteome</keyword>
<feature type="transmembrane region" description="Helical" evidence="2">
    <location>
        <begin position="427"/>
        <end position="450"/>
    </location>
</feature>
<feature type="transmembrane region" description="Helical" evidence="2">
    <location>
        <begin position="578"/>
        <end position="596"/>
    </location>
</feature>
<reference evidence="4 5" key="1">
    <citation type="submission" date="2018-11" db="EMBL/GenBank/DDBJ databases">
        <title>Genomic Encyclopedia of Type Strains, Phase IV (KMG-IV): sequencing the most valuable type-strain genomes for metagenomic binning, comparative biology and taxonomic classification.</title>
        <authorList>
            <person name="Goeker M."/>
        </authorList>
    </citation>
    <scope>NUCLEOTIDE SEQUENCE [LARGE SCALE GENOMIC DNA]</scope>
    <source>
        <strain evidence="4 5">DSM 5900</strain>
    </source>
</reference>
<sequence length="684" mass="72206">MATDKLDLKTTAELEAKYDPEMHFRKVVQPAKIITAAILLAMSLWHLYIAATGMPQTHLLAATHLAFVLSVCFLVYGATKDSHDTVVVSSWFRPGGVPLYDWVLSAAAVVAALYIPWTLDDLTFRVGNPTDTDVVLGTILIGIVIEAARRSMGWPLTIIVLISLAYAIWGYFIPGLLAHPGSTWGGVISHIYLLDQGIFGIPIQVMATLVFHFVLFGVIATRMGLGQLFIDIGYCIAGKSPGGPAKVSVISSAMMGTISGSSVANTVTTGSLTIPAMKKIGYKPYFAGAVEAAASTGGQITPPIMGAAAFVMAEFLAIPYIDICIAAAVPAFMHYAGVFTIVHFEARRTGLRGLTQAELPRIGQVLKDGWPTLIPLVVLVTIIFQGFTPYMAAFWGIITALVVGMVNPRNRMSPRDVLDTLMEGSRYAIAVGTAAAAVGIFVGVITLSGLGFKISYAVTQAAAQFAEDVMPLFSFLPAEAITLKDVTLFFTLVFIGLACIAMGTGIPTTALYIILAAIAAPALVLMGVPPLAAHLFVLYYGVLADLTPPVCVAAYAAAGIAGANPFRTGVQAFQMGNAKVLVPFVFVYSPVMLIVATPNFSWIDFLVTTGSCLMGIIFLGMAIAGFAFARLGVLARLVLAVSAIMMISPNITATVLGIAIAMLPLGINWLSARRLAPGGSAVRS</sequence>
<keyword evidence="1" id="KW-0813">Transport</keyword>
<comment type="caution">
    <text evidence="4">The sequence shown here is derived from an EMBL/GenBank/DDBJ whole genome shotgun (WGS) entry which is preliminary data.</text>
</comment>
<protein>
    <submittedName>
        <fullName evidence="4">TRAP transporter 4TM/12TM fusion protein</fullName>
    </submittedName>
</protein>
<evidence type="ECO:0000313" key="4">
    <source>
        <dbReference type="EMBL" id="ROQ01386.1"/>
    </source>
</evidence>
<keyword evidence="2" id="KW-1133">Transmembrane helix</keyword>
<feature type="transmembrane region" description="Helical" evidence="2">
    <location>
        <begin position="33"/>
        <end position="51"/>
    </location>
</feature>
<evidence type="ECO:0000259" key="3">
    <source>
        <dbReference type="Pfam" id="PF06808"/>
    </source>
</evidence>
<dbReference type="AlphaFoldDB" id="A0A3N1MK75"/>
<feature type="transmembrane region" description="Helical" evidence="2">
    <location>
        <begin position="57"/>
        <end position="78"/>
    </location>
</feature>
<dbReference type="OrthoDB" id="9759894at2"/>
<evidence type="ECO:0000256" key="2">
    <source>
        <dbReference type="SAM" id="Phobius"/>
    </source>
</evidence>
<feature type="transmembrane region" description="Helical" evidence="2">
    <location>
        <begin position="486"/>
        <end position="504"/>
    </location>
</feature>
<dbReference type="GO" id="GO:0022857">
    <property type="term" value="F:transmembrane transporter activity"/>
    <property type="evidence" value="ECO:0007669"/>
    <property type="project" value="UniProtKB-UniRule"/>
</dbReference>
<feature type="transmembrane region" description="Helical" evidence="2">
    <location>
        <begin position="197"/>
        <end position="220"/>
    </location>
</feature>
<dbReference type="PANTHER" id="PTHR43849:SF2">
    <property type="entry name" value="BLL3936 PROTEIN"/>
    <property type="match status" value="1"/>
</dbReference>
<keyword evidence="2" id="KW-0472">Membrane</keyword>
<comment type="function">
    <text evidence="1">Part of the tripartite ATP-independent periplasmic (TRAP) transport system.</text>
</comment>
<feature type="transmembrane region" description="Helical" evidence="2">
    <location>
        <begin position="602"/>
        <end position="628"/>
    </location>
</feature>
<feature type="transmembrane region" description="Helical" evidence="2">
    <location>
        <begin position="511"/>
        <end position="540"/>
    </location>
</feature>
<feature type="transmembrane region" description="Helical" evidence="2">
    <location>
        <begin position="637"/>
        <end position="663"/>
    </location>
</feature>
<dbReference type="PANTHER" id="PTHR43849">
    <property type="entry name" value="BLL3936 PROTEIN"/>
    <property type="match status" value="1"/>
</dbReference>
<feature type="domain" description="TRAP C4-dicarboxylate transport system permease DctM subunit" evidence="3">
    <location>
        <begin position="143"/>
        <end position="596"/>
    </location>
</feature>
<dbReference type="EMBL" id="RJKX01000011">
    <property type="protein sequence ID" value="ROQ01386.1"/>
    <property type="molecule type" value="Genomic_DNA"/>
</dbReference>
<proteinExistence type="predicted"/>
<feature type="transmembrane region" description="Helical" evidence="2">
    <location>
        <begin position="546"/>
        <end position="566"/>
    </location>
</feature>
<evidence type="ECO:0000256" key="1">
    <source>
        <dbReference type="RuleBase" id="RU369079"/>
    </source>
</evidence>
<feature type="transmembrane region" description="Helical" evidence="2">
    <location>
        <begin position="99"/>
        <end position="117"/>
    </location>
</feature>
<dbReference type="Pfam" id="PF06808">
    <property type="entry name" value="DctM"/>
    <property type="match status" value="1"/>
</dbReference>
<accession>A0A3N1MK75</accession>
<dbReference type="Proteomes" id="UP000278222">
    <property type="component" value="Unassembled WGS sequence"/>
</dbReference>
<dbReference type="InterPro" id="IPR010656">
    <property type="entry name" value="DctM"/>
</dbReference>
<feature type="transmembrane region" description="Helical" evidence="2">
    <location>
        <begin position="156"/>
        <end position="177"/>
    </location>
</feature>
<feature type="transmembrane region" description="Helical" evidence="2">
    <location>
        <begin position="132"/>
        <end position="149"/>
    </location>
</feature>
<dbReference type="GO" id="GO:0005886">
    <property type="term" value="C:plasma membrane"/>
    <property type="evidence" value="ECO:0007669"/>
    <property type="project" value="UniProtKB-SubCell"/>
</dbReference>
<feature type="transmembrane region" description="Helical" evidence="2">
    <location>
        <begin position="365"/>
        <end position="384"/>
    </location>
</feature>
<dbReference type="InterPro" id="IPR011853">
    <property type="entry name" value="TRAP_DctM-Dct_fused"/>
</dbReference>
<gene>
    <name evidence="4" type="ORF">EDC65_0564</name>
</gene>
<feature type="transmembrane region" description="Helical" evidence="2">
    <location>
        <begin position="317"/>
        <end position="344"/>
    </location>
</feature>
<keyword evidence="2" id="KW-0812">Transmembrane</keyword>
<name>A0A3N1MK75_9PROT</name>